<name>A0ABQ2RZH4_9DEIO</name>
<evidence type="ECO:0000256" key="4">
    <source>
        <dbReference type="ARBA" id="ARBA00022692"/>
    </source>
</evidence>
<comment type="caution">
    <text evidence="9">The sequence shown here is derived from an EMBL/GenBank/DDBJ whole genome shotgun (WGS) entry which is preliminary data.</text>
</comment>
<feature type="transmembrane region" description="Helical" evidence="7">
    <location>
        <begin position="257"/>
        <end position="274"/>
    </location>
</feature>
<dbReference type="SUPFAM" id="SSF161098">
    <property type="entry name" value="MetI-like"/>
    <property type="match status" value="1"/>
</dbReference>
<feature type="transmembrane region" description="Helical" evidence="7">
    <location>
        <begin position="141"/>
        <end position="161"/>
    </location>
</feature>
<keyword evidence="5 7" id="KW-1133">Transmembrane helix</keyword>
<keyword evidence="6 7" id="KW-0472">Membrane</keyword>
<evidence type="ECO:0000256" key="7">
    <source>
        <dbReference type="RuleBase" id="RU363032"/>
    </source>
</evidence>
<evidence type="ECO:0000259" key="8">
    <source>
        <dbReference type="PROSITE" id="PS50928"/>
    </source>
</evidence>
<accession>A0ABQ2RZH4</accession>
<keyword evidence="3" id="KW-1003">Cell membrane</keyword>
<dbReference type="Pfam" id="PF00528">
    <property type="entry name" value="BPD_transp_1"/>
    <property type="match status" value="1"/>
</dbReference>
<dbReference type="PANTHER" id="PTHR43744:SF9">
    <property type="entry name" value="POLYGALACTURONAN_RHAMNOGALACTURONAN TRANSPORT SYSTEM PERMEASE PROTEIN YTCP"/>
    <property type="match status" value="1"/>
</dbReference>
<dbReference type="EMBL" id="BMQM01000052">
    <property type="protein sequence ID" value="GGR75019.1"/>
    <property type="molecule type" value="Genomic_DNA"/>
</dbReference>
<feature type="transmembrane region" description="Helical" evidence="7">
    <location>
        <begin position="182"/>
        <end position="204"/>
    </location>
</feature>
<feature type="transmembrane region" description="Helical" evidence="7">
    <location>
        <begin position="73"/>
        <end position="97"/>
    </location>
</feature>
<dbReference type="PROSITE" id="PS50928">
    <property type="entry name" value="ABC_TM1"/>
    <property type="match status" value="1"/>
</dbReference>
<dbReference type="Proteomes" id="UP000634308">
    <property type="component" value="Unassembled WGS sequence"/>
</dbReference>
<reference evidence="10" key="1">
    <citation type="journal article" date="2019" name="Int. J. Syst. Evol. Microbiol.">
        <title>The Global Catalogue of Microorganisms (GCM) 10K type strain sequencing project: providing services to taxonomists for standard genome sequencing and annotation.</title>
        <authorList>
            <consortium name="The Broad Institute Genomics Platform"/>
            <consortium name="The Broad Institute Genome Sequencing Center for Infectious Disease"/>
            <person name="Wu L."/>
            <person name="Ma J."/>
        </authorList>
    </citation>
    <scope>NUCLEOTIDE SEQUENCE [LARGE SCALE GENOMIC DNA]</scope>
    <source>
        <strain evidence="10">JCM 31404</strain>
    </source>
</reference>
<dbReference type="InterPro" id="IPR035906">
    <property type="entry name" value="MetI-like_sf"/>
</dbReference>
<feature type="transmembrane region" description="Helical" evidence="7">
    <location>
        <begin position="109"/>
        <end position="129"/>
    </location>
</feature>
<feature type="transmembrane region" description="Helical" evidence="7">
    <location>
        <begin position="12"/>
        <end position="36"/>
    </location>
</feature>
<gene>
    <name evidence="9" type="primary">ytcP</name>
    <name evidence="9" type="ORF">GCM10008959_40220</name>
</gene>
<dbReference type="PANTHER" id="PTHR43744">
    <property type="entry name" value="ABC TRANSPORTER PERMEASE PROTEIN MG189-RELATED-RELATED"/>
    <property type="match status" value="1"/>
</dbReference>
<sequence length="289" mass="32211">MTRRLRTPDDRRFDLLVNIFLLTVLAVTLIPLLYVVTVSVTPLGRSASLLLPAWDWSFNAYAELLKQPAILRAGLNSVLITVSGVLISMILTVCTAYPLSRPDLPGRKFLTGVILFTFLFNAGLIPLYLVVRDLHLLNTYWALLLHGAVSVYNLFVMKNFFQNLPDSLEEAAKIDGASELQVLWHIVLPLSRPILLTIGLFYAVTQWNSFFEPILFLSNRDMMPLPVVLRDILTGLNSADYVESAATTTAPPEGLKMAAVVLTTIPMLLIYPWIQRYFTSGTLSGGVKE</sequence>
<comment type="similarity">
    <text evidence="7">Belongs to the binding-protein-dependent transport system permease family.</text>
</comment>
<proteinExistence type="inferred from homology"/>
<dbReference type="Gene3D" id="1.10.3720.10">
    <property type="entry name" value="MetI-like"/>
    <property type="match status" value="1"/>
</dbReference>
<keyword evidence="2 7" id="KW-0813">Transport</keyword>
<evidence type="ECO:0000256" key="2">
    <source>
        <dbReference type="ARBA" id="ARBA00022448"/>
    </source>
</evidence>
<comment type="subcellular location">
    <subcellularLocation>
        <location evidence="1 7">Cell membrane</location>
        <topology evidence="1 7">Multi-pass membrane protein</topology>
    </subcellularLocation>
</comment>
<keyword evidence="4 7" id="KW-0812">Transmembrane</keyword>
<evidence type="ECO:0000256" key="3">
    <source>
        <dbReference type="ARBA" id="ARBA00022475"/>
    </source>
</evidence>
<evidence type="ECO:0000313" key="10">
    <source>
        <dbReference type="Proteomes" id="UP000634308"/>
    </source>
</evidence>
<evidence type="ECO:0000256" key="1">
    <source>
        <dbReference type="ARBA" id="ARBA00004651"/>
    </source>
</evidence>
<protein>
    <submittedName>
        <fullName evidence="9">ABC transporter permease protein YtcP</fullName>
    </submittedName>
</protein>
<evidence type="ECO:0000256" key="6">
    <source>
        <dbReference type="ARBA" id="ARBA00023136"/>
    </source>
</evidence>
<evidence type="ECO:0000256" key="5">
    <source>
        <dbReference type="ARBA" id="ARBA00022989"/>
    </source>
</evidence>
<dbReference type="CDD" id="cd06261">
    <property type="entry name" value="TM_PBP2"/>
    <property type="match status" value="1"/>
</dbReference>
<dbReference type="InterPro" id="IPR000515">
    <property type="entry name" value="MetI-like"/>
</dbReference>
<keyword evidence="10" id="KW-1185">Reference proteome</keyword>
<feature type="domain" description="ABC transmembrane type-1" evidence="8">
    <location>
        <begin position="74"/>
        <end position="274"/>
    </location>
</feature>
<dbReference type="RefSeq" id="WP_189066779.1">
    <property type="nucleotide sequence ID" value="NZ_BMQM01000052.1"/>
</dbReference>
<evidence type="ECO:0000313" key="9">
    <source>
        <dbReference type="EMBL" id="GGR75019.1"/>
    </source>
</evidence>
<organism evidence="9 10">
    <name type="scientific">Deinococcus seoulensis</name>
    <dbReference type="NCBI Taxonomy" id="1837379"/>
    <lineage>
        <taxon>Bacteria</taxon>
        <taxon>Thermotogati</taxon>
        <taxon>Deinococcota</taxon>
        <taxon>Deinococci</taxon>
        <taxon>Deinococcales</taxon>
        <taxon>Deinococcaceae</taxon>
        <taxon>Deinococcus</taxon>
    </lineage>
</organism>